<evidence type="ECO:0000313" key="3">
    <source>
        <dbReference type="Proteomes" id="UP000024635"/>
    </source>
</evidence>
<sequence length="170" mass="19369">MSAFGKWPLFVTSPEFSSDNSFLVRRWTRVEAFPPSLGAGIPTVHIRDERKSDSKNRNSEIGSRKPQNRPEYRKRRRSEVQRVQCVYANICTCIYQIVAKLIAEIDSPVQSTNSWKAISTQFNVPNQETAADAGLLREPGKVIVGRGEVCRVRLEIDEMNVSWNAHRTCM</sequence>
<reference evidence="3" key="1">
    <citation type="journal article" date="2015" name="Nat. Genet.">
        <title>The genome and transcriptome of the zoonotic hookworm Ancylostoma ceylanicum identify infection-specific gene families.</title>
        <authorList>
            <person name="Schwarz E.M."/>
            <person name="Hu Y."/>
            <person name="Antoshechkin I."/>
            <person name="Miller M.M."/>
            <person name="Sternberg P.W."/>
            <person name="Aroian R.V."/>
        </authorList>
    </citation>
    <scope>NUCLEOTIDE SEQUENCE</scope>
    <source>
        <strain evidence="3">HY135</strain>
    </source>
</reference>
<accession>A0A016T7C6</accession>
<proteinExistence type="predicted"/>
<comment type="caution">
    <text evidence="2">The sequence shown here is derived from an EMBL/GenBank/DDBJ whole genome shotgun (WGS) entry which is preliminary data.</text>
</comment>
<dbReference type="Proteomes" id="UP000024635">
    <property type="component" value="Unassembled WGS sequence"/>
</dbReference>
<organism evidence="2 3">
    <name type="scientific">Ancylostoma ceylanicum</name>
    <dbReference type="NCBI Taxonomy" id="53326"/>
    <lineage>
        <taxon>Eukaryota</taxon>
        <taxon>Metazoa</taxon>
        <taxon>Ecdysozoa</taxon>
        <taxon>Nematoda</taxon>
        <taxon>Chromadorea</taxon>
        <taxon>Rhabditida</taxon>
        <taxon>Rhabditina</taxon>
        <taxon>Rhabditomorpha</taxon>
        <taxon>Strongyloidea</taxon>
        <taxon>Ancylostomatidae</taxon>
        <taxon>Ancylostomatinae</taxon>
        <taxon>Ancylostoma</taxon>
    </lineage>
</organism>
<name>A0A016T7C6_9BILA</name>
<feature type="compositionally biased region" description="Basic and acidic residues" evidence="1">
    <location>
        <begin position="45"/>
        <end position="58"/>
    </location>
</feature>
<dbReference type="EMBL" id="JARK01001466">
    <property type="protein sequence ID" value="EYB98547.1"/>
    <property type="molecule type" value="Genomic_DNA"/>
</dbReference>
<gene>
    <name evidence="2" type="primary">Acey_s0130.g1533</name>
    <name evidence="2" type="ORF">Y032_0130g1533</name>
</gene>
<evidence type="ECO:0000256" key="1">
    <source>
        <dbReference type="SAM" id="MobiDB-lite"/>
    </source>
</evidence>
<keyword evidence="3" id="KW-1185">Reference proteome</keyword>
<evidence type="ECO:0000313" key="2">
    <source>
        <dbReference type="EMBL" id="EYB98547.1"/>
    </source>
</evidence>
<protein>
    <submittedName>
        <fullName evidence="2">Uncharacterized protein</fullName>
    </submittedName>
</protein>
<dbReference type="AlphaFoldDB" id="A0A016T7C6"/>
<feature type="region of interest" description="Disordered" evidence="1">
    <location>
        <begin position="43"/>
        <end position="75"/>
    </location>
</feature>